<organism evidence="1 2">
    <name type="scientific">Aspergillus terreus (strain NIH 2624 / FGSC A1156)</name>
    <dbReference type="NCBI Taxonomy" id="341663"/>
    <lineage>
        <taxon>Eukaryota</taxon>
        <taxon>Fungi</taxon>
        <taxon>Dikarya</taxon>
        <taxon>Ascomycota</taxon>
        <taxon>Pezizomycotina</taxon>
        <taxon>Eurotiomycetes</taxon>
        <taxon>Eurotiomycetidae</taxon>
        <taxon>Eurotiales</taxon>
        <taxon>Aspergillaceae</taxon>
        <taxon>Aspergillus</taxon>
        <taxon>Aspergillus subgen. Circumdati</taxon>
    </lineage>
</organism>
<dbReference type="OrthoDB" id="4500730at2759"/>
<gene>
    <name evidence="1" type="ORF">ATEG_01790</name>
</gene>
<dbReference type="Proteomes" id="UP000007963">
    <property type="component" value="Unassembled WGS sequence"/>
</dbReference>
<dbReference type="RefSeq" id="XP_001209155.1">
    <property type="nucleotide sequence ID" value="XM_001209155.1"/>
</dbReference>
<dbReference type="HOGENOM" id="CLU_2108556_0_0_1"/>
<protein>
    <submittedName>
        <fullName evidence="1">Uncharacterized protein</fullName>
    </submittedName>
</protein>
<name>Q0CWZ4_ASPTN</name>
<accession>Q0CWZ4</accession>
<dbReference type="VEuPathDB" id="FungiDB:ATEG_01790"/>
<reference evidence="2" key="1">
    <citation type="submission" date="2005-09" db="EMBL/GenBank/DDBJ databases">
        <title>Annotation of the Aspergillus terreus NIH2624 genome.</title>
        <authorList>
            <person name="Birren B.W."/>
            <person name="Lander E.S."/>
            <person name="Galagan J.E."/>
            <person name="Nusbaum C."/>
            <person name="Devon K."/>
            <person name="Henn M."/>
            <person name="Ma L.-J."/>
            <person name="Jaffe D.B."/>
            <person name="Butler J."/>
            <person name="Alvarez P."/>
            <person name="Gnerre S."/>
            <person name="Grabherr M."/>
            <person name="Kleber M."/>
            <person name="Mauceli E.W."/>
            <person name="Brockman W."/>
            <person name="Rounsley S."/>
            <person name="Young S.K."/>
            <person name="LaButti K."/>
            <person name="Pushparaj V."/>
            <person name="DeCaprio D."/>
            <person name="Crawford M."/>
            <person name="Koehrsen M."/>
            <person name="Engels R."/>
            <person name="Montgomery P."/>
            <person name="Pearson M."/>
            <person name="Howarth C."/>
            <person name="Larson L."/>
            <person name="Luoma S."/>
            <person name="White J."/>
            <person name="Alvarado L."/>
            <person name="Kodira C.D."/>
            <person name="Zeng Q."/>
            <person name="Oleary S."/>
            <person name="Yandava C."/>
            <person name="Denning D.W."/>
            <person name="Nierman W.C."/>
            <person name="Milne T."/>
            <person name="Madden K."/>
        </authorList>
    </citation>
    <scope>NUCLEOTIDE SEQUENCE [LARGE SCALE GENOMIC DNA]</scope>
    <source>
        <strain evidence="2">NIH 2624 / FGSC A1156</strain>
    </source>
</reference>
<dbReference type="EMBL" id="CH476595">
    <property type="protein sequence ID" value="EAU38547.1"/>
    <property type="molecule type" value="Genomic_DNA"/>
</dbReference>
<dbReference type="GeneID" id="4315868"/>
<sequence length="115" mass="12834">MAFDHGRALVVLRSLSSCHTICQDVIDTRNQCRFWSRRPTVRSSDNLQLAMRLIGVNNRESLGAAMHGQNLLCDYIVEKGFNAGFIAMDLTKAVLDLVATLNSDMFMDTLDDAKP</sequence>
<dbReference type="AlphaFoldDB" id="Q0CWZ4"/>
<evidence type="ECO:0000313" key="2">
    <source>
        <dbReference type="Proteomes" id="UP000007963"/>
    </source>
</evidence>
<proteinExistence type="predicted"/>
<evidence type="ECO:0000313" key="1">
    <source>
        <dbReference type="EMBL" id="EAU38547.1"/>
    </source>
</evidence>